<keyword evidence="3" id="KW-1185">Reference proteome</keyword>
<gene>
    <name evidence="2" type="ORF">GCM10022232_52630</name>
</gene>
<comment type="caution">
    <text evidence="2">The sequence shown here is derived from an EMBL/GenBank/DDBJ whole genome shotgun (WGS) entry which is preliminary data.</text>
</comment>
<reference evidence="3" key="1">
    <citation type="journal article" date="2019" name="Int. J. Syst. Evol. Microbiol.">
        <title>The Global Catalogue of Microorganisms (GCM) 10K type strain sequencing project: providing services to taxonomists for standard genome sequencing and annotation.</title>
        <authorList>
            <consortium name="The Broad Institute Genomics Platform"/>
            <consortium name="The Broad Institute Genome Sequencing Center for Infectious Disease"/>
            <person name="Wu L."/>
            <person name="Ma J."/>
        </authorList>
    </citation>
    <scope>NUCLEOTIDE SEQUENCE [LARGE SCALE GENOMIC DNA]</scope>
    <source>
        <strain evidence="3">JCM 16924</strain>
    </source>
</reference>
<accession>A0ABP7S4A8</accession>
<proteinExistence type="predicted"/>
<dbReference type="RefSeq" id="WP_329343226.1">
    <property type="nucleotide sequence ID" value="NZ_BAAAZX010000015.1"/>
</dbReference>
<dbReference type="InterPro" id="IPR011009">
    <property type="entry name" value="Kinase-like_dom_sf"/>
</dbReference>
<dbReference type="Gene3D" id="1.10.510.10">
    <property type="entry name" value="Transferase(Phosphotransferase) domain 1"/>
    <property type="match status" value="1"/>
</dbReference>
<organism evidence="2 3">
    <name type="scientific">Streptomyces plumbiresistens</name>
    <dbReference type="NCBI Taxonomy" id="511811"/>
    <lineage>
        <taxon>Bacteria</taxon>
        <taxon>Bacillati</taxon>
        <taxon>Actinomycetota</taxon>
        <taxon>Actinomycetes</taxon>
        <taxon>Kitasatosporales</taxon>
        <taxon>Streptomycetaceae</taxon>
        <taxon>Streptomyces</taxon>
    </lineage>
</organism>
<dbReference type="InterPro" id="IPR000719">
    <property type="entry name" value="Prot_kinase_dom"/>
</dbReference>
<name>A0ABP7S4A8_9ACTN</name>
<evidence type="ECO:0000313" key="2">
    <source>
        <dbReference type="EMBL" id="GAA4006321.1"/>
    </source>
</evidence>
<evidence type="ECO:0000313" key="3">
    <source>
        <dbReference type="Proteomes" id="UP001500456"/>
    </source>
</evidence>
<dbReference type="PROSITE" id="PS50011">
    <property type="entry name" value="PROTEIN_KINASE_DOM"/>
    <property type="match status" value="1"/>
</dbReference>
<evidence type="ECO:0000259" key="1">
    <source>
        <dbReference type="PROSITE" id="PS50011"/>
    </source>
</evidence>
<dbReference type="EMBL" id="BAAAZX010000015">
    <property type="protein sequence ID" value="GAA4006321.1"/>
    <property type="molecule type" value="Genomic_DNA"/>
</dbReference>
<dbReference type="SUPFAM" id="SSF56112">
    <property type="entry name" value="Protein kinase-like (PK-like)"/>
    <property type="match status" value="1"/>
</dbReference>
<dbReference type="Proteomes" id="UP001500456">
    <property type="component" value="Unassembled WGS sequence"/>
</dbReference>
<protein>
    <recommendedName>
        <fullName evidence="1">Protein kinase domain-containing protein</fullName>
    </recommendedName>
</protein>
<feature type="domain" description="Protein kinase" evidence="1">
    <location>
        <begin position="29"/>
        <end position="353"/>
    </location>
</feature>
<sequence>MSRPARLAAHSELATSLALLSDHELAGLVESGVPVGTGIGGQVLHVDVDGRRVFVKRVPLTDTELLPEHARSTANVFGLPSSCHYGIGKGPGFGAWRELAVHTMTTDWVLTGALPGFPLTHHWRVLPDEPRPLPEELADVDRTVAYWGGSPQVRECLEALRTATASLTLFLEYIPHTLHDWLDARIRTEDADAACALVERGLTEAADFLRERQLLHFDAHFNNILTDGRQLYFADYGLALSSRFRLTPPEHAFFDRHHDYDRAYATSYFVNWLATALHGYGRDDREAFIRACADGARPEGMPRAAARIITRHAPLTTVLNDFFRRLDRERPLTPYPYEEIRRALYDSGATLSE</sequence>